<dbReference type="EMBL" id="RCHR01000002">
    <property type="protein sequence ID" value="RLL46591.1"/>
    <property type="molecule type" value="Genomic_DNA"/>
</dbReference>
<evidence type="ECO:0000256" key="1">
    <source>
        <dbReference type="ARBA" id="ARBA00004683"/>
    </source>
</evidence>
<dbReference type="InterPro" id="IPR010123">
    <property type="entry name" value="PHA_synth_III_E"/>
</dbReference>
<dbReference type="AlphaFoldDB" id="A0A498DF92"/>
<name>A0A498DF92_9BACI</name>
<keyword evidence="3" id="KW-0583">PHB biosynthesis</keyword>
<evidence type="ECO:0000313" key="6">
    <source>
        <dbReference type="Proteomes" id="UP000270219"/>
    </source>
</evidence>
<feature type="compositionally biased region" description="Low complexity" evidence="4">
    <location>
        <begin position="145"/>
        <end position="158"/>
    </location>
</feature>
<dbReference type="Proteomes" id="UP000270219">
    <property type="component" value="Unassembled WGS sequence"/>
</dbReference>
<proteinExistence type="predicted"/>
<dbReference type="GO" id="GO:0042619">
    <property type="term" value="P:poly-hydroxybutyrate biosynthetic process"/>
    <property type="evidence" value="ECO:0007669"/>
    <property type="project" value="UniProtKB-KW"/>
</dbReference>
<dbReference type="UniPathway" id="UPA00917"/>
<evidence type="ECO:0000313" key="5">
    <source>
        <dbReference type="EMBL" id="RLL46591.1"/>
    </source>
</evidence>
<feature type="region of interest" description="Disordered" evidence="4">
    <location>
        <begin position="136"/>
        <end position="158"/>
    </location>
</feature>
<accession>A0A498DF92</accession>
<reference evidence="5 6" key="1">
    <citation type="submission" date="2018-10" db="EMBL/GenBank/DDBJ databases">
        <title>Oceanobacillus sp. YLB-02 draft genome.</title>
        <authorList>
            <person name="Yu L."/>
        </authorList>
    </citation>
    <scope>NUCLEOTIDE SEQUENCE [LARGE SCALE GENOMIC DNA]</scope>
    <source>
        <strain evidence="5 6">YLB-02</strain>
    </source>
</reference>
<comment type="pathway">
    <text evidence="1">Biopolymer metabolism; poly-(R)-3-hydroxybutanoate biosynthesis.</text>
</comment>
<protein>
    <recommendedName>
        <fullName evidence="2">Poly(3-hydroxyalkanoate) polymerase subunit PhaE</fullName>
    </recommendedName>
</protein>
<sequence length="158" mass="17877">MNYSGGRIVTNQSIIDPFALWKTIYEQTENNFSEAIHETLGKEEYAELLGQVQNGYLQYQKLIQSTTEMYLKQLNIPTREEISSVASLVINLEEKVEILDEKIDEATSDQKVLQEINKLKTSFTRLDKKMSQILQALSDNEKSGSASSTPTTPAPENK</sequence>
<gene>
    <name evidence="5" type="ORF">D8M04_05125</name>
</gene>
<comment type="caution">
    <text evidence="5">The sequence shown here is derived from an EMBL/GenBank/DDBJ whole genome shotgun (WGS) entry which is preliminary data.</text>
</comment>
<evidence type="ECO:0000256" key="4">
    <source>
        <dbReference type="SAM" id="MobiDB-lite"/>
    </source>
</evidence>
<keyword evidence="6" id="KW-1185">Reference proteome</keyword>
<evidence type="ECO:0000256" key="2">
    <source>
        <dbReference type="ARBA" id="ARBA00019066"/>
    </source>
</evidence>
<organism evidence="5 6">
    <name type="scientific">Oceanobacillus piezotolerans</name>
    <dbReference type="NCBI Taxonomy" id="2448030"/>
    <lineage>
        <taxon>Bacteria</taxon>
        <taxon>Bacillati</taxon>
        <taxon>Bacillota</taxon>
        <taxon>Bacilli</taxon>
        <taxon>Bacillales</taxon>
        <taxon>Bacillaceae</taxon>
        <taxon>Oceanobacillus</taxon>
    </lineage>
</organism>
<dbReference type="Pfam" id="PF09712">
    <property type="entry name" value="PHA_synth_III_E"/>
    <property type="match status" value="1"/>
</dbReference>
<evidence type="ECO:0000256" key="3">
    <source>
        <dbReference type="ARBA" id="ARBA00022752"/>
    </source>
</evidence>